<accession>E1F8Q3</accession>
<feature type="chain" id="PRO_5003145319" evidence="2">
    <location>
        <begin position="18"/>
        <end position="623"/>
    </location>
</feature>
<dbReference type="SMART" id="SM00181">
    <property type="entry name" value="EGF"/>
    <property type="match status" value="5"/>
</dbReference>
<dbReference type="InterPro" id="IPR052798">
    <property type="entry name" value="Giardia_VSA"/>
</dbReference>
<evidence type="ECO:0000313" key="4">
    <source>
        <dbReference type="EMBL" id="EFO61170.1"/>
    </source>
</evidence>
<keyword evidence="1" id="KW-1133">Transmembrane helix</keyword>
<feature type="transmembrane region" description="Helical" evidence="1">
    <location>
        <begin position="594"/>
        <end position="618"/>
    </location>
</feature>
<reference evidence="4 5" key="1">
    <citation type="journal article" date="2010" name="BMC Genomics">
        <title>Genome analysis and comparative genomics of a Giardia intestinalis assemblage E isolate.</title>
        <authorList>
            <person name="Jerlstrom-Hultqvist J."/>
            <person name="Franzen O."/>
            <person name="Ankarklev J."/>
            <person name="Xu F."/>
            <person name="Nohynkova E."/>
            <person name="Andersson J.O."/>
            <person name="Svard S.G."/>
            <person name="Andersson B."/>
        </authorList>
    </citation>
    <scope>NUCLEOTIDE SEQUENCE [LARGE SCALE GENOMIC DNA]</scope>
    <source>
        <strain evidence="4 5">P15</strain>
    </source>
</reference>
<name>E1F8Q3_GIAIA</name>
<evidence type="ECO:0000313" key="5">
    <source>
        <dbReference type="Proteomes" id="UP000008974"/>
    </source>
</evidence>
<dbReference type="PANTHER" id="PTHR23275:SF100">
    <property type="entry name" value="EGF-LIKE DOMAIN-CONTAINING PROTEIN"/>
    <property type="match status" value="1"/>
</dbReference>
<keyword evidence="2" id="KW-0732">Signal</keyword>
<comment type="caution">
    <text evidence="4">The sequence shown here is derived from an EMBL/GenBank/DDBJ whole genome shotgun (WGS) entry which is preliminary data.</text>
</comment>
<dbReference type="InterPro" id="IPR005127">
    <property type="entry name" value="Giardia_VSP"/>
</dbReference>
<feature type="domain" description="EGF-like" evidence="3">
    <location>
        <begin position="396"/>
        <end position="435"/>
    </location>
</feature>
<keyword evidence="1" id="KW-0812">Transmembrane</keyword>
<feature type="domain" description="EGF-like" evidence="3">
    <location>
        <begin position="223"/>
        <end position="272"/>
    </location>
</feature>
<dbReference type="InterPro" id="IPR009030">
    <property type="entry name" value="Growth_fac_rcpt_cys_sf"/>
</dbReference>
<proteinExistence type="predicted"/>
<organism evidence="4 5">
    <name type="scientific">Giardia intestinalis (strain P15)</name>
    <name type="common">Giardia lamblia</name>
    <dbReference type="NCBI Taxonomy" id="658858"/>
    <lineage>
        <taxon>Eukaryota</taxon>
        <taxon>Metamonada</taxon>
        <taxon>Diplomonadida</taxon>
        <taxon>Hexamitidae</taxon>
        <taxon>Giardiinae</taxon>
        <taxon>Giardia</taxon>
    </lineage>
</organism>
<dbReference type="AlphaFoldDB" id="E1F8Q3"/>
<dbReference type="CDD" id="cd00064">
    <property type="entry name" value="FU"/>
    <property type="match status" value="1"/>
</dbReference>
<dbReference type="OrthoDB" id="300641at2759"/>
<dbReference type="PANTHER" id="PTHR23275">
    <property type="entry name" value="CABRIOLET.-RELATED"/>
    <property type="match status" value="1"/>
</dbReference>
<feature type="signal peptide" evidence="2">
    <location>
        <begin position="1"/>
        <end position="17"/>
    </location>
</feature>
<dbReference type="InterPro" id="IPR000742">
    <property type="entry name" value="EGF"/>
</dbReference>
<dbReference type="OMA" id="CAECTIS"/>
<dbReference type="InterPro" id="IPR006212">
    <property type="entry name" value="Furin_repeat"/>
</dbReference>
<sequence>MFDTFLFTAIILQLAWTEREREVVKAVQCPEAGDSPATTQCKQGKCIAIGADNVCTDCAFTDEVPVNGECRAADTTTCKTGGQSGVCTECATTANIFMYKGGCYTTSEAPGQTICTAADSGKCTSAGTGYFIIPAEDTDASHQSVVSCGDAEGAAVNNDKTYKGVKDCAECTISGSSAVATCSKCATGVLYTSSEKETSCPAACPEGYFVHIAKSTNIKTCQLCSDPTGGLDPAVVGVAGCVKCTYDNSKVTCEECDQGKYLKVEGGATSCVDAQDCGKGFFMTTHGGVKKCVKCSDANNGGIENCEECALKGGAARAGAEITCTKCSSNKLSPLGDACLADCPAGTYDDSSICKPCHESCASCNANAEATACTACYPGYVLNRDETNTKGTCIKECTGDLVAYCKSGGCTLDVGGSKYCDQCEDGYAPVDGICTKVSSTAKDASGCKASGGKCTACSGNYALISGGCYDTQKLPGMSICTSANTGHCTMCVTSDADPQGKPCPTCPAGCAKCAGDAGSQTCSECFSGYYLSTDKCFRCNVGNGGNIQGVPNCISCKAPSSPSAPTPVTCYVTQQRTDDGTGGSTNKSGLSTGAIAGIAVAVVVVVGGLVGFLCWWFICRGRA</sequence>
<evidence type="ECO:0000256" key="2">
    <source>
        <dbReference type="SAM" id="SignalP"/>
    </source>
</evidence>
<dbReference type="VEuPathDB" id="GiardiaDB:GLP15_2271"/>
<keyword evidence="1" id="KW-0472">Membrane</keyword>
<dbReference type="SUPFAM" id="SSF57184">
    <property type="entry name" value="Growth factor receptor domain"/>
    <property type="match status" value="3"/>
</dbReference>
<dbReference type="SMART" id="SM00261">
    <property type="entry name" value="FU"/>
    <property type="match status" value="4"/>
</dbReference>
<dbReference type="Gene3D" id="2.10.220.10">
    <property type="entry name" value="Hormone Receptor, Insulin-like Growth Factor Receptor 1, Chain A, domain 2"/>
    <property type="match status" value="2"/>
</dbReference>
<protein>
    <submittedName>
        <fullName evidence="4">VSP</fullName>
    </submittedName>
</protein>
<evidence type="ECO:0000256" key="1">
    <source>
        <dbReference type="SAM" id="Phobius"/>
    </source>
</evidence>
<dbReference type="Pfam" id="PF03302">
    <property type="entry name" value="VSP"/>
    <property type="match status" value="2"/>
</dbReference>
<feature type="domain" description="EGF-like" evidence="3">
    <location>
        <begin position="308"/>
        <end position="355"/>
    </location>
</feature>
<evidence type="ECO:0000259" key="3">
    <source>
        <dbReference type="SMART" id="SM00181"/>
    </source>
</evidence>
<dbReference type="STRING" id="658858.E1F8Q3"/>
<feature type="domain" description="EGF-like" evidence="3">
    <location>
        <begin position="170"/>
        <end position="222"/>
    </location>
</feature>
<dbReference type="Proteomes" id="UP000008974">
    <property type="component" value="Unassembled WGS sequence"/>
</dbReference>
<dbReference type="SMART" id="SM01411">
    <property type="entry name" value="Ephrin_rec_like"/>
    <property type="match status" value="3"/>
</dbReference>
<dbReference type="EMBL" id="ACVC01000277">
    <property type="protein sequence ID" value="EFO61170.1"/>
    <property type="molecule type" value="Genomic_DNA"/>
</dbReference>
<gene>
    <name evidence="4" type="ORF">GLP15_2271</name>
</gene>
<feature type="domain" description="EGF-like" evidence="3">
    <location>
        <begin position="356"/>
        <end position="394"/>
    </location>
</feature>